<evidence type="ECO:0000259" key="3">
    <source>
        <dbReference type="SMART" id="SM01216"/>
    </source>
</evidence>
<keyword evidence="5" id="KW-1185">Reference proteome</keyword>
<dbReference type="Proteomes" id="UP000307173">
    <property type="component" value="Unassembled WGS sequence"/>
</dbReference>
<sequence>MRAPVRFWTTKLQFAKLKPKFKDVGVVATDLVVDVVNFKLDANNSNNKDELEEDQKNDEKNDETEYNQFTERLFDPDMPITMNIKNKRIRRLARWLIAYIPKLTFQIKSMCILLNQDLCVVAENLTGKLDIHEQKSMTAFSNKVKDKNYVWSSGVDFQNVYLYDQTSNRTLAKFFENCNASFNFRIDNHSMRIFNFEPALSFTEIDFSMVYISKIMKLLHSKFQINKKNDSNNSRQISKQNLRLCGFIYHLVKSAKLNFQSLKISEIPLFKAEIIDKVFSTQNFSLNGVMFVSLKLDSLSLNAAPIDSTQVGFSLKFVEQSFPLQWILTVVNTKLSVDYSNLKDYTGAIKQVNIVSVPNLLIRIESTMLINFLRALFDGDSHSLSFKDKQTLASVQITLTSPVVDISVEQLMSLVKVNHEIRKHRKREKKNSDSSDKSESLELLKDYLGIILGTHPRVELNVLIEKPLLLFKSENDNSDYKVMHLLVVQTSMISLICDAKTHLRSLLTNLKANIPDLTLSYQRNNNLCTSEPVFTVRDISFITSMQLLSLKNLKCRIDIFKVEINLTNIMALNGLGIIFNMIRLFSMKLKVPKEQYREPIKHKDENLGLIFRELPSWFCSLIIKVELFKFKAGSKSIFIDVEHLLDETDSNNYIIEGRPYAPASSTIKFSDFNIAVKAKSNVGGPDDQSVTVSQKTRDLDDFYWDMDVKISKSEVFTHSRDHDIEHGKRNIVLSIPTVTTKIYWLKHNICEICTQVETLTIDHNLSSHFILFSTIFLLKNTFSYHRRLLFPDNFMSNSFDTHSKTKSAHTPDESRFTYVHFKWKIRELQIKMAMPEKVHLRLDMYHLTGKFKENMIVVNNRLVRLSVKKEPDLMLYSRLLVVETLNLVAELPRQVHEMAKIYVKDKSIRVTIPSNFIVHSLFEAITLTVKLTKNFLKVIKFGVSRERDKITPSGVIELPYLKLKSKTLAFVIEDDPFESELNMIYQLGLLEQRSRLEKQKQFDTVMVNVKENLLKETSNNYLRRIIEDRFETMNTAVSSTDFEGLNGSIDATLITCYKKLHRLRVNISKSWIEIVDEFKIKRKSILERNMKFFSNEILFKKMVSSNFNHGVYEFNNYPPLTSILLDQVLITITPPQFPLDGNSVQKFINRIGKGVPLDTCWDKIVPMDISLQTSELRMHLKDFPLPMVYVPKSRNKTIRSFTLNAKLAIAERAPYSDTEYWYKFIPMYQSVHEDSDSYEKYSYYAPKTVTSVKTYYEADCLINNEESTSITWSMGYQPILRQLNISFDSFSKESRDPSPKLGVWDKMRNILHGFVKIKWVNQDSDVMVNIPNSSDPYKFRLHSAGFSLIFKRNVSWLINDPTRENERDYFIFRSDSIVFGIPDHLSRPLPCWSSNDLVSLSIDNKDSLFISIFGYYLNKQAFYSDTTSEHRVKSTNDTQFKTRNIALEGDIELKLSVTFQRLLNSGEITENFKSHYQNVLTCPEYIKENEVHDSYSGFRSNFIHMALNLKAHGSLNNILRISPKAVYEFINWFKLFSGDLSLPIRNGKLWGERTPSVNIGSHLKTFKFSFDVEPLFIYHGYRVDLAKPDNKSVIALKARIGSFHCDLHERKEKMIEHVDFLNESRSIEKMGFYIGKVDISDLDLRVIGLKFGDAVDHNNPSCKFEIFDNDDSWISLEDFNELKMKSIENCDITGQVLPVLYAANFTYWMNKELSENKFGNELSHDCSIKTAEFPERNFNHIFDLDHLKMKWYREARNLIFEYISELDYRAAYAFGTSYKARSEIIGKLQKSKLTVSDSDDVDEISQLGLKLETANDFDKALRNSRYNFSKVVPVDDFLVRLKDIQIQIMVDSEAESLMLFRTKYNEIEIVTLRDDGWYEQVKQIEHAQRFGTTFKDADLIAISRNEYYTLNKSAKHYGTEKEWPPFLVGDEPDEFITSKTILSDVLIYFIFEKSSNTYSGGKSRNKLRLHIPKLKTKIDSATYLSFFTIATKVLMYISPQQKAFAEMVQAISIANDTENLGGFVKKLEDIWIENSKLESISEALTSLEVNANDSELDTLIKLEQSRIFFSSVLLLKLFSLNSNPEFSQGDDDCFMEWSISADQLDMELIDRGLSFMNLSIQQGAFTRLEMLDGSSHNKVVISQIKILNSAHNILFPETLTAYDVPDSEGNMCSNFVECSWQLGEKRRGMTNIKNIDIKCSPMKICLEDSTGLKLIDFFFPRELNEGHGEVSDGPSFKSEEYDLNETLLDDSTDEEVFSENSSKLNVELRKSIKKTKEGENIELAEEEVYSDSLISSNSLHHVRSETSVVTETSKIIDNKYSRKLNQQIIDDNHVGVNSVIENLIKLGLNSDKNLSSSSAQNIIKLSEKAKEYFVIGRLYMGDFILNITFSGRGKFRLMNVNNLSLKIPKYVVNQKLWTSLDIINSIKKHVIKTLLKQTGKLLTNKMFVYKRHKRVNIHKKRRS</sequence>
<comment type="caution">
    <text evidence="4">The sequence shown here is derived from an EMBL/GenBank/DDBJ whole genome shotgun (WGS) entry which is preliminary data.</text>
</comment>
<feature type="domain" description="FMP27/BLTP2/Hobbit GFWDK motif-containing RBG unit" evidence="1">
    <location>
        <begin position="1182"/>
        <end position="1339"/>
    </location>
</feature>
<accession>A0A4V6TTQ7</accession>
<dbReference type="OrthoDB" id="1562405at2759"/>
<gene>
    <name evidence="4" type="ORF">CANINC_003303</name>
</gene>
<reference evidence="4 5" key="1">
    <citation type="journal article" date="2019" name="Front. Genet.">
        <title>Whole-Genome Sequencing of the Opportunistic Yeast Pathogen Candida inconspicua Uncovers Its Hybrid Origin.</title>
        <authorList>
            <person name="Mixao V."/>
            <person name="Hansen A.P."/>
            <person name="Saus E."/>
            <person name="Boekhout T."/>
            <person name="Lass-Florl C."/>
            <person name="Gabaldon T."/>
        </authorList>
    </citation>
    <scope>NUCLEOTIDE SEQUENCE [LARGE SCALE GENOMIC DNA]</scope>
    <source>
        <strain evidence="4 5">CBS 180</strain>
    </source>
</reference>
<evidence type="ECO:0000313" key="4">
    <source>
        <dbReference type="EMBL" id="TID22528.1"/>
    </source>
</evidence>
<dbReference type="PANTHER" id="PTHR15678">
    <property type="entry name" value="ANTIGEN MLAA-22-RELATED"/>
    <property type="match status" value="1"/>
</dbReference>
<name>A0A4V6TTQ7_9ASCO</name>
<dbReference type="InterPro" id="IPR019441">
    <property type="entry name" value="FMP27/BLTP2/Hobbit_GFWDK_RBG"/>
</dbReference>
<dbReference type="EMBL" id="SELW01000541">
    <property type="protein sequence ID" value="TID22528.1"/>
    <property type="molecule type" value="Genomic_DNA"/>
</dbReference>
<dbReference type="SMART" id="SM01214">
    <property type="entry name" value="Fmp27_GFWDK"/>
    <property type="match status" value="1"/>
</dbReference>
<dbReference type="InterPro" id="IPR045167">
    <property type="entry name" value="Hobbit"/>
</dbReference>
<dbReference type="SMART" id="SM01215">
    <property type="entry name" value="Fmp27_SW"/>
    <property type="match status" value="1"/>
</dbReference>
<proteinExistence type="predicted"/>
<dbReference type="PANTHER" id="PTHR15678:SF15">
    <property type="entry name" value="PROTEIN FMP27, MITOCHONDRIAL"/>
    <property type="match status" value="1"/>
</dbReference>
<evidence type="ECO:0000313" key="5">
    <source>
        <dbReference type="Proteomes" id="UP000307173"/>
    </source>
</evidence>
<evidence type="ECO:0000259" key="2">
    <source>
        <dbReference type="SMART" id="SM01215"/>
    </source>
</evidence>
<evidence type="ECO:0000259" key="1">
    <source>
        <dbReference type="SMART" id="SM01214"/>
    </source>
</evidence>
<dbReference type="SMART" id="SM01216">
    <property type="entry name" value="Fmp27_WPPW"/>
    <property type="match status" value="1"/>
</dbReference>
<protein>
    <submittedName>
        <fullName evidence="4">Uncharacterized protein</fullName>
    </submittedName>
</protein>
<dbReference type="InterPro" id="IPR019449">
    <property type="entry name" value="FMP27_WPPW_RBG"/>
</dbReference>
<feature type="domain" description="FMP27 SW motif-containing RBG unit" evidence="2">
    <location>
        <begin position="1058"/>
        <end position="1159"/>
    </location>
</feature>
<dbReference type="InterPro" id="IPR019415">
    <property type="entry name" value="FMP27_SW_RBG"/>
</dbReference>
<dbReference type="STRING" id="52247.A0A4V6TTQ7"/>
<dbReference type="Pfam" id="PF10344">
    <property type="entry name" value="Hobbit"/>
    <property type="match status" value="2"/>
</dbReference>
<organism evidence="4 5">
    <name type="scientific">Pichia inconspicua</name>
    <dbReference type="NCBI Taxonomy" id="52247"/>
    <lineage>
        <taxon>Eukaryota</taxon>
        <taxon>Fungi</taxon>
        <taxon>Dikarya</taxon>
        <taxon>Ascomycota</taxon>
        <taxon>Saccharomycotina</taxon>
        <taxon>Pichiomycetes</taxon>
        <taxon>Pichiales</taxon>
        <taxon>Pichiaceae</taxon>
        <taxon>Pichia</taxon>
    </lineage>
</organism>
<feature type="domain" description="FMP27 WPPW motif-containing RBG unit" evidence="3">
    <location>
        <begin position="1595"/>
        <end position="1929"/>
    </location>
</feature>